<keyword evidence="1" id="KW-0812">Transmembrane</keyword>
<keyword evidence="1" id="KW-0472">Membrane</keyword>
<evidence type="ECO:0000313" key="3">
    <source>
        <dbReference type="Proteomes" id="UP000006073"/>
    </source>
</evidence>
<comment type="caution">
    <text evidence="2">The sequence shown here is derived from an EMBL/GenBank/DDBJ whole genome shotgun (WGS) entry which is preliminary data.</text>
</comment>
<keyword evidence="3" id="KW-1185">Reference proteome</keyword>
<dbReference type="Proteomes" id="UP000006073">
    <property type="component" value="Unassembled WGS sequence"/>
</dbReference>
<organism evidence="2 3">
    <name type="scientific">Indibacter alkaliphilus (strain CCUG 57479 / KCTC 22604 / LW1)</name>
    <dbReference type="NCBI Taxonomy" id="1189612"/>
    <lineage>
        <taxon>Bacteria</taxon>
        <taxon>Pseudomonadati</taxon>
        <taxon>Bacteroidota</taxon>
        <taxon>Cytophagia</taxon>
        <taxon>Cytophagales</taxon>
        <taxon>Cyclobacteriaceae</taxon>
    </lineage>
</organism>
<dbReference type="STRING" id="1189612.A33Q_4588"/>
<proteinExistence type="predicted"/>
<evidence type="ECO:0000256" key="1">
    <source>
        <dbReference type="SAM" id="Phobius"/>
    </source>
</evidence>
<reference evidence="2 3" key="1">
    <citation type="journal article" date="2013" name="Genome Announc.">
        <title>Draft Genome Sequence of Indibacter alkaliphilus Strain LW1T, Isolated from Lonar Lake, a Haloalkaline Lake in the Buldana District of Maharashtra, India.</title>
        <authorList>
            <person name="Singh A."/>
            <person name="Kumar Jangir P."/>
            <person name="Sharma R."/>
            <person name="Singh A."/>
            <person name="Kumar Pinnaka A."/>
            <person name="Shivaji S."/>
        </authorList>
    </citation>
    <scope>NUCLEOTIDE SEQUENCE [LARGE SCALE GENOMIC DNA]</scope>
    <source>
        <strain evidence="3">CCUG 57479 / KCTC 22604 / LW1</strain>
    </source>
</reference>
<sequence>MVINFIDKIREFWCLALWDIYGFKLWFTLMITFLGATKNKK</sequence>
<gene>
    <name evidence="2" type="ORF">A33Q_4588</name>
</gene>
<dbReference type="EMBL" id="ALWO02000054">
    <property type="protein sequence ID" value="EOZ91520.1"/>
    <property type="molecule type" value="Genomic_DNA"/>
</dbReference>
<name>S2D3B8_INDAL</name>
<dbReference type="AlphaFoldDB" id="S2D3B8"/>
<evidence type="ECO:0000313" key="2">
    <source>
        <dbReference type="EMBL" id="EOZ91520.1"/>
    </source>
</evidence>
<feature type="transmembrane region" description="Helical" evidence="1">
    <location>
        <begin position="12"/>
        <end position="36"/>
    </location>
</feature>
<keyword evidence="1" id="KW-1133">Transmembrane helix</keyword>
<accession>S2D3B8</accession>
<protein>
    <submittedName>
        <fullName evidence="2">Uncharacterized protein</fullName>
    </submittedName>
</protein>